<dbReference type="eggNOG" id="COG2186">
    <property type="taxonomic scope" value="Bacteria"/>
</dbReference>
<dbReference type="SMART" id="SM00345">
    <property type="entry name" value="HTH_GNTR"/>
    <property type="match status" value="1"/>
</dbReference>
<gene>
    <name evidence="5" type="ordered locus">Pnap_3539</name>
</gene>
<keyword evidence="3" id="KW-0804">Transcription</keyword>
<dbReference type="STRING" id="365044.Pnap_3539"/>
<dbReference type="PANTHER" id="PTHR43537:SF5">
    <property type="entry name" value="UXU OPERON TRANSCRIPTIONAL REGULATOR"/>
    <property type="match status" value="1"/>
</dbReference>
<dbReference type="PROSITE" id="PS50949">
    <property type="entry name" value="HTH_GNTR"/>
    <property type="match status" value="1"/>
</dbReference>
<dbReference type="SUPFAM" id="SSF46785">
    <property type="entry name" value="Winged helix' DNA-binding domain"/>
    <property type="match status" value="1"/>
</dbReference>
<protein>
    <submittedName>
        <fullName evidence="5">Transcriptional regulator, GntR family</fullName>
    </submittedName>
</protein>
<dbReference type="GO" id="GO:0003677">
    <property type="term" value="F:DNA binding"/>
    <property type="evidence" value="ECO:0007669"/>
    <property type="project" value="UniProtKB-KW"/>
</dbReference>
<dbReference type="EMBL" id="CP000529">
    <property type="protein sequence ID" value="ABM38836.1"/>
    <property type="molecule type" value="Genomic_DNA"/>
</dbReference>
<evidence type="ECO:0000256" key="3">
    <source>
        <dbReference type="ARBA" id="ARBA00023163"/>
    </source>
</evidence>
<dbReference type="InterPro" id="IPR036388">
    <property type="entry name" value="WH-like_DNA-bd_sf"/>
</dbReference>
<dbReference type="SMART" id="SM00895">
    <property type="entry name" value="FCD"/>
    <property type="match status" value="1"/>
</dbReference>
<dbReference type="Gene3D" id="1.10.10.10">
    <property type="entry name" value="Winged helix-like DNA-binding domain superfamily/Winged helix DNA-binding domain"/>
    <property type="match status" value="1"/>
</dbReference>
<dbReference type="InterPro" id="IPR036390">
    <property type="entry name" value="WH_DNA-bd_sf"/>
</dbReference>
<proteinExistence type="predicted"/>
<dbReference type="AlphaFoldDB" id="A1VT58"/>
<dbReference type="OrthoDB" id="9804020at2"/>
<dbReference type="PRINTS" id="PR00035">
    <property type="entry name" value="HTHGNTR"/>
</dbReference>
<sequence length="260" mass="28285">MNTRLALPSQVRSKNLSQRVVDDISTKIKDGAYRPGDRLPPEPELVQAFGISRTVVRESMLRLQAAGLVETRHGIGTFVLAPDPGRALLSDSGADISNHDMLCMLELRISVETDAAGFAASRRSEAHLAAMRAALDAFAAAHRNGCSTVEADFQFHLQIALATGNRYFEEVLRSLGGVTIERNGALAKPAEPHDAASASKLQFGNTHPLLEQGKPLALREHEDVYECVRRADPAAARAAMFMHLSNSRERKRRVIQAAGN</sequence>
<dbReference type="InterPro" id="IPR008920">
    <property type="entry name" value="TF_FadR/GntR_C"/>
</dbReference>
<dbReference type="RefSeq" id="WP_011802907.1">
    <property type="nucleotide sequence ID" value="NC_008781.1"/>
</dbReference>
<evidence type="ECO:0000313" key="6">
    <source>
        <dbReference type="Proteomes" id="UP000000644"/>
    </source>
</evidence>
<dbReference type="HOGENOM" id="CLU_017584_9_1_4"/>
<dbReference type="SUPFAM" id="SSF48008">
    <property type="entry name" value="GntR ligand-binding domain-like"/>
    <property type="match status" value="1"/>
</dbReference>
<dbReference type="CDD" id="cd07377">
    <property type="entry name" value="WHTH_GntR"/>
    <property type="match status" value="1"/>
</dbReference>
<dbReference type="Pfam" id="PF07729">
    <property type="entry name" value="FCD"/>
    <property type="match status" value="1"/>
</dbReference>
<reference evidence="6" key="1">
    <citation type="journal article" date="2009" name="Environ. Microbiol.">
        <title>The genome of Polaromonas naphthalenivorans strain CJ2, isolated from coal tar-contaminated sediment, reveals physiological and metabolic versatility and evolution through extensive horizontal gene transfer.</title>
        <authorList>
            <person name="Yagi J.M."/>
            <person name="Sims D."/>
            <person name="Brettin T."/>
            <person name="Bruce D."/>
            <person name="Madsen E.L."/>
        </authorList>
    </citation>
    <scope>NUCLEOTIDE SEQUENCE [LARGE SCALE GENOMIC DNA]</scope>
    <source>
        <strain evidence="6">CJ2</strain>
    </source>
</reference>
<dbReference type="InterPro" id="IPR011711">
    <property type="entry name" value="GntR_C"/>
</dbReference>
<accession>A1VT58</accession>
<evidence type="ECO:0000256" key="2">
    <source>
        <dbReference type="ARBA" id="ARBA00023125"/>
    </source>
</evidence>
<dbReference type="InterPro" id="IPR000524">
    <property type="entry name" value="Tscrpt_reg_HTH_GntR"/>
</dbReference>
<keyword evidence="1" id="KW-0805">Transcription regulation</keyword>
<keyword evidence="2" id="KW-0238">DNA-binding</keyword>
<dbReference type="Pfam" id="PF00392">
    <property type="entry name" value="GntR"/>
    <property type="match status" value="1"/>
</dbReference>
<evidence type="ECO:0000259" key="4">
    <source>
        <dbReference type="PROSITE" id="PS50949"/>
    </source>
</evidence>
<dbReference type="GO" id="GO:0003700">
    <property type="term" value="F:DNA-binding transcription factor activity"/>
    <property type="evidence" value="ECO:0007669"/>
    <property type="project" value="InterPro"/>
</dbReference>
<dbReference type="Gene3D" id="1.20.120.530">
    <property type="entry name" value="GntR ligand-binding domain-like"/>
    <property type="match status" value="1"/>
</dbReference>
<evidence type="ECO:0000256" key="1">
    <source>
        <dbReference type="ARBA" id="ARBA00023015"/>
    </source>
</evidence>
<dbReference type="PANTHER" id="PTHR43537">
    <property type="entry name" value="TRANSCRIPTIONAL REGULATOR, GNTR FAMILY"/>
    <property type="match status" value="1"/>
</dbReference>
<name>A1VT58_POLNA</name>
<dbReference type="KEGG" id="pna:Pnap_3539"/>
<keyword evidence="6" id="KW-1185">Reference proteome</keyword>
<feature type="domain" description="HTH gntR-type" evidence="4">
    <location>
        <begin position="14"/>
        <end position="82"/>
    </location>
</feature>
<organism evidence="5 6">
    <name type="scientific">Polaromonas naphthalenivorans (strain CJ2)</name>
    <dbReference type="NCBI Taxonomy" id="365044"/>
    <lineage>
        <taxon>Bacteria</taxon>
        <taxon>Pseudomonadati</taxon>
        <taxon>Pseudomonadota</taxon>
        <taxon>Betaproteobacteria</taxon>
        <taxon>Burkholderiales</taxon>
        <taxon>Comamonadaceae</taxon>
        <taxon>Polaromonas</taxon>
    </lineage>
</organism>
<dbReference type="Proteomes" id="UP000000644">
    <property type="component" value="Chromosome"/>
</dbReference>
<evidence type="ECO:0000313" key="5">
    <source>
        <dbReference type="EMBL" id="ABM38836.1"/>
    </source>
</evidence>